<protein>
    <submittedName>
        <fullName evidence="2">Uncharacterized protein</fullName>
    </submittedName>
</protein>
<dbReference type="OrthoDB" id="6463131at2"/>
<sequence>MSGTDQKITLIILVVCVIGLFYGLQYLKMEFADGADYTQQDKREYDYYTPELLKNMPRVSNVYRFHYSNVSGPNPALVYQASFYGTTDIRKIDTYLEKNGYKKTGVCNTNGDCWIGKDPNITVFVGIEENPGTIRVEMVDKAGYN</sequence>
<comment type="caution">
    <text evidence="2">The sequence shown here is derived from an EMBL/GenBank/DDBJ whole genome shotgun (WGS) entry which is preliminary data.</text>
</comment>
<proteinExistence type="predicted"/>
<feature type="transmembrane region" description="Helical" evidence="1">
    <location>
        <begin position="6"/>
        <end position="24"/>
    </location>
</feature>
<gene>
    <name evidence="2" type="ORF">FJU30_26180</name>
</gene>
<dbReference type="Proteomes" id="UP000335415">
    <property type="component" value="Unassembled WGS sequence"/>
</dbReference>
<dbReference type="EMBL" id="VYKJ01000029">
    <property type="protein sequence ID" value="KAA8994552.1"/>
    <property type="molecule type" value="Genomic_DNA"/>
</dbReference>
<keyword evidence="1" id="KW-0472">Membrane</keyword>
<keyword evidence="1" id="KW-0812">Transmembrane</keyword>
<keyword evidence="3" id="KW-1185">Reference proteome</keyword>
<name>A0A5J5FQF7_9GAMM</name>
<dbReference type="AlphaFoldDB" id="A0A5J5FQF7"/>
<evidence type="ECO:0000313" key="2">
    <source>
        <dbReference type="EMBL" id="KAA8994552.1"/>
    </source>
</evidence>
<accession>A0A5J5FQF7</accession>
<reference evidence="2 3" key="1">
    <citation type="submission" date="2019-09" db="EMBL/GenBank/DDBJ databases">
        <authorList>
            <person name="Li Y."/>
        </authorList>
    </citation>
    <scope>NUCLEOTIDE SEQUENCE [LARGE SCALE GENOMIC DNA]</scope>
    <source>
        <strain evidence="2 3">L3-3HA</strain>
    </source>
</reference>
<keyword evidence="1" id="KW-1133">Transmembrane helix</keyword>
<evidence type="ECO:0000313" key="3">
    <source>
        <dbReference type="Proteomes" id="UP000335415"/>
    </source>
</evidence>
<evidence type="ECO:0000256" key="1">
    <source>
        <dbReference type="SAM" id="Phobius"/>
    </source>
</evidence>
<organism evidence="2 3">
    <name type="scientific">Affinibrenneria salicis</name>
    <dbReference type="NCBI Taxonomy" id="2590031"/>
    <lineage>
        <taxon>Bacteria</taxon>
        <taxon>Pseudomonadati</taxon>
        <taxon>Pseudomonadota</taxon>
        <taxon>Gammaproteobacteria</taxon>
        <taxon>Enterobacterales</taxon>
        <taxon>Pectobacteriaceae</taxon>
        <taxon>Affinibrenneria</taxon>
    </lineage>
</organism>